<dbReference type="EMBL" id="LKHV01000002">
    <property type="protein sequence ID" value="KRG19674.1"/>
    <property type="molecule type" value="Genomic_DNA"/>
</dbReference>
<reference evidence="3" key="2">
    <citation type="journal article" date="2016" name="Genome Announc.">
        <title>Draft Genome Sequences of Two Novel Amoeba-Resistant Intranuclear Bacteria, 'Candidatus Berkiella cookevillensis' and 'Candidatus Berkiella aquae'.</title>
        <authorList>
            <person name="Mehari Y.T."/>
            <person name="Arivett B.A."/>
            <person name="Farone A.L."/>
            <person name="Gunderson J.H."/>
            <person name="Farone M.B."/>
        </authorList>
    </citation>
    <scope>NUCLEOTIDE SEQUENCE</scope>
    <source>
        <strain evidence="3">CC99</strain>
    </source>
</reference>
<feature type="domain" description="Schlafen AlbA-2" evidence="1">
    <location>
        <begin position="7"/>
        <end position="124"/>
    </location>
</feature>
<organism evidence="2">
    <name type="scientific">Candidatus Berkiella cookevillensis</name>
    <dbReference type="NCBI Taxonomy" id="437022"/>
    <lineage>
        <taxon>Bacteria</taxon>
        <taxon>Pseudomonadati</taxon>
        <taxon>Pseudomonadota</taxon>
        <taxon>Gammaproteobacteria</taxon>
        <taxon>Candidatus Berkiellales</taxon>
        <taxon>Candidatus Berkiellaceae</taxon>
        <taxon>Candidatus Berkiella</taxon>
    </lineage>
</organism>
<dbReference type="InterPro" id="IPR038461">
    <property type="entry name" value="Schlafen_AlbA_2_dom_sf"/>
</dbReference>
<dbReference type="InterPro" id="IPR036388">
    <property type="entry name" value="WH-like_DNA-bd_sf"/>
</dbReference>
<accession>A0A0Q9YQK0</accession>
<dbReference type="InterPro" id="IPR036390">
    <property type="entry name" value="WH_DNA-bd_sf"/>
</dbReference>
<evidence type="ECO:0000259" key="1">
    <source>
        <dbReference type="Pfam" id="PF04326"/>
    </source>
</evidence>
<dbReference type="AlphaFoldDB" id="A0A0Q9YQK0"/>
<evidence type="ECO:0000313" key="2">
    <source>
        <dbReference type="EMBL" id="KRG19674.1"/>
    </source>
</evidence>
<dbReference type="InterPro" id="IPR038475">
    <property type="entry name" value="RecG_C_sf"/>
</dbReference>
<dbReference type="Gene3D" id="1.10.10.10">
    <property type="entry name" value="Winged helix-like DNA-binding domain superfamily/Winged helix DNA-binding domain"/>
    <property type="match status" value="1"/>
</dbReference>
<dbReference type="SUPFAM" id="SSF46785">
    <property type="entry name" value="Winged helix' DNA-binding domain"/>
    <property type="match status" value="1"/>
</dbReference>
<evidence type="ECO:0000313" key="4">
    <source>
        <dbReference type="Proteomes" id="UP000051494"/>
    </source>
</evidence>
<dbReference type="Gene3D" id="3.30.950.30">
    <property type="entry name" value="Schlafen, AAA domain"/>
    <property type="match status" value="1"/>
</dbReference>
<dbReference type="Pfam" id="PF04326">
    <property type="entry name" value="SLFN_AlbA_2"/>
    <property type="match status" value="1"/>
</dbReference>
<dbReference type="EMBL" id="LKHV02000001">
    <property type="protein sequence ID" value="MCS5707671.1"/>
    <property type="molecule type" value="Genomic_DNA"/>
</dbReference>
<keyword evidence="4" id="KW-1185">Reference proteome</keyword>
<dbReference type="STRING" id="437022.CC99x_00688"/>
<reference evidence="2" key="1">
    <citation type="submission" date="2015-09" db="EMBL/GenBank/DDBJ databases">
        <title>Draft Genome Sequences of Two Novel Amoeba-resistant Intranuclear Bacteria, Candidatus Berkiella cookevillensis and Candidatus Berkiella aquae.</title>
        <authorList>
            <person name="Mehari Y.T."/>
            <person name="Arivett B.A."/>
            <person name="Farone A.L."/>
            <person name="Gunderson J.H."/>
            <person name="Farone M.B."/>
        </authorList>
    </citation>
    <scope>NUCLEOTIDE SEQUENCE [LARGE SCALE GENOMIC DNA]</scope>
    <source>
        <strain evidence="2">CC99</strain>
    </source>
</reference>
<dbReference type="Gene3D" id="3.30.565.60">
    <property type="match status" value="1"/>
</dbReference>
<reference evidence="3" key="3">
    <citation type="submission" date="2021-06" db="EMBL/GenBank/DDBJ databases">
        <title>Genomic Description and Analysis of Intracellular Bacteria, Candidatus Berkiella cookevillensis and Candidatus Berkiella aquae.</title>
        <authorList>
            <person name="Kidane D.T."/>
            <person name="Mehari Y.T."/>
            <person name="Rice F.C."/>
            <person name="Arivett B.A."/>
            <person name="Farone A.L."/>
            <person name="Berk S.G."/>
            <person name="Farone M.B."/>
        </authorList>
    </citation>
    <scope>NUCLEOTIDE SEQUENCE</scope>
    <source>
        <strain evidence="3">CC99</strain>
    </source>
</reference>
<comment type="caution">
    <text evidence="2">The sequence shown here is derived from an EMBL/GenBank/DDBJ whole genome shotgun (WGS) entry which is preliminary data.</text>
</comment>
<dbReference type="Proteomes" id="UP000051494">
    <property type="component" value="Unassembled WGS sequence"/>
</dbReference>
<dbReference type="OrthoDB" id="9805115at2"/>
<sequence length="449" mass="51094">MKYPGKESATLEFKSTLPGKQQIVSTVIAFCNNFGGRLIIGVDDNRRVVGLPDDSIDELINSLHQSIFQSATPVILPMIYSQRLDDKIILVIEVSSGMNKPYFRTSDGMNNGTFIRVGSHTLKATPEIIQELQWQSRGFYSDEVPVYTSTIDDINLDLFRLFLKQRKNDYNSPDINKMLMQYRLAVEEHKRLYPSVAGILLFGHKPQKFITESFIICSHFKGTSGREALASFDCGGSLFNQLNDCIAFVESRLSRSFKIEGIKREEQLEIPLKALREAIINAIVHRQYQIPGPTKVAIFDDRIEIFSPGNFPGPLQSDELEMGITYLRNSAICRIFREAGYVEKLGSGFLTMFKLYREHQLPTPTVIEGTGYVKCILPRPVLQRPLIQLTEHEEKILELFDVHEEISPQLVNKILCVSRQTTARILSSLVKKGLIRRYGAGKSTRYRKY</sequence>
<dbReference type="PANTHER" id="PTHR30595">
    <property type="entry name" value="GLPR-RELATED TRANSCRIPTIONAL REPRESSOR"/>
    <property type="match status" value="1"/>
</dbReference>
<dbReference type="PANTHER" id="PTHR30595:SF6">
    <property type="entry name" value="SCHLAFEN ALBA-2 DOMAIN-CONTAINING PROTEIN"/>
    <property type="match status" value="1"/>
</dbReference>
<proteinExistence type="predicted"/>
<gene>
    <name evidence="3" type="ORF">CC99x_002000</name>
    <name evidence="2" type="ORF">CC99x_00688</name>
</gene>
<protein>
    <submittedName>
        <fullName evidence="3">DNA binding domain-containing protein</fullName>
    </submittedName>
    <submittedName>
        <fullName evidence="2">Divergent AAA domain protein</fullName>
    </submittedName>
</protein>
<dbReference type="Pfam" id="PF13749">
    <property type="entry name" value="HATPase_c_4"/>
    <property type="match status" value="1"/>
</dbReference>
<name>A0A0Q9YQK0_9GAMM</name>
<dbReference type="RefSeq" id="WP_057623665.1">
    <property type="nucleotide sequence ID" value="NZ_LKHV02000001.1"/>
</dbReference>
<evidence type="ECO:0000313" key="3">
    <source>
        <dbReference type="EMBL" id="MCS5707671.1"/>
    </source>
</evidence>
<dbReference type="InterPro" id="IPR007421">
    <property type="entry name" value="Schlafen_AlbA_2_dom"/>
</dbReference>